<sequence length="478" mass="50890">MNLRISKAAAALFLSSLVFSACEDPTAIGLELQEPGTQIGTTYSDTATVKVSTVLLNDSVITLNSARVLVGSGSDATFGSLTAKTFAEFGIPTADIVFDANKGADSLVLRLDYDYYFGDTTQAITWNVYKLTEGFIDQRTYYTSSSLETSAEVLGTVTFRPRPKGTYVTLGATGDTLTRNNPYLVNIKLDKAPGVELANAILAQSGKEPLKTQQGFLDNLLKGLVIAPASTQNNGAVLGLNLNAVNTKLTLYYTATADSKPKEYSFIPTSRFFNQIQSSRAGTPLASLSAHGSSISSGAANNLAFMQAGAGLVTKIDLPYVTNFRTQNGVSKDLAVNKAELVIPILESSVANGNDSLKLPAIATVLESTLNNRISRTTGGVPNALVGEGTGAEARLEYRGKGKGYNYVVNITSYMQSLLYNRKANNGLILYPSNISATPSTPTNFAQTVNRAIIEANQGNTNPAARKVKLRIFYSTAQ</sequence>
<dbReference type="Proteomes" id="UP000036458">
    <property type="component" value="Chromosome"/>
</dbReference>
<reference evidence="2 3" key="1">
    <citation type="submission" date="2015-01" db="EMBL/GenBank/DDBJ databases">
        <title>Rufibacter sp./DG31D/ whole genome sequencing.</title>
        <authorList>
            <person name="Kim M.K."/>
            <person name="Srinivasan S."/>
            <person name="Lee J.-J."/>
        </authorList>
    </citation>
    <scope>NUCLEOTIDE SEQUENCE [LARGE SCALE GENOMIC DNA]</scope>
    <source>
        <strain evidence="2 3">DG31D</strain>
    </source>
</reference>
<gene>
    <name evidence="2" type="ORF">TH63_17455</name>
</gene>
<evidence type="ECO:0000256" key="1">
    <source>
        <dbReference type="SAM" id="SignalP"/>
    </source>
</evidence>
<keyword evidence="3" id="KW-1185">Reference proteome</keyword>
<dbReference type="PROSITE" id="PS51257">
    <property type="entry name" value="PROKAR_LIPOPROTEIN"/>
    <property type="match status" value="1"/>
</dbReference>
<dbReference type="STRING" id="1379910.TH63_17455"/>
<feature type="chain" id="PRO_5005212028" description="DUF4270 domain-containing protein" evidence="1">
    <location>
        <begin position="21"/>
        <end position="478"/>
    </location>
</feature>
<evidence type="ECO:0000313" key="2">
    <source>
        <dbReference type="EMBL" id="AKQ47023.1"/>
    </source>
</evidence>
<dbReference type="OrthoDB" id="1092930at2"/>
<organism evidence="2 3">
    <name type="scientific">Rufibacter radiotolerans</name>
    <dbReference type="NCBI Taxonomy" id="1379910"/>
    <lineage>
        <taxon>Bacteria</taxon>
        <taxon>Pseudomonadati</taxon>
        <taxon>Bacteroidota</taxon>
        <taxon>Cytophagia</taxon>
        <taxon>Cytophagales</taxon>
        <taxon>Hymenobacteraceae</taxon>
        <taxon>Rufibacter</taxon>
    </lineage>
</organism>
<dbReference type="AlphaFoldDB" id="A0A0H4VNY7"/>
<accession>A0A0H4VNY7</accession>
<dbReference type="EMBL" id="CP010777">
    <property type="protein sequence ID" value="AKQ47023.1"/>
    <property type="molecule type" value="Genomic_DNA"/>
</dbReference>
<protein>
    <recommendedName>
        <fullName evidence="4">DUF4270 domain-containing protein</fullName>
    </recommendedName>
</protein>
<dbReference type="InterPro" id="IPR025366">
    <property type="entry name" value="DUF4270"/>
</dbReference>
<proteinExistence type="predicted"/>
<feature type="signal peptide" evidence="1">
    <location>
        <begin position="1"/>
        <end position="20"/>
    </location>
</feature>
<dbReference type="RefSeq" id="WP_048922077.1">
    <property type="nucleotide sequence ID" value="NZ_CP010777.1"/>
</dbReference>
<dbReference type="PATRIC" id="fig|1379910.4.peg.3804"/>
<dbReference type="Pfam" id="PF14092">
    <property type="entry name" value="DUF4270"/>
    <property type="match status" value="1"/>
</dbReference>
<name>A0A0H4VNY7_9BACT</name>
<dbReference type="KEGG" id="ruf:TH63_17455"/>
<evidence type="ECO:0008006" key="4">
    <source>
        <dbReference type="Google" id="ProtNLM"/>
    </source>
</evidence>
<keyword evidence="1" id="KW-0732">Signal</keyword>
<evidence type="ECO:0000313" key="3">
    <source>
        <dbReference type="Proteomes" id="UP000036458"/>
    </source>
</evidence>